<dbReference type="EMBL" id="CM002798">
    <property type="protein sequence ID" value="KZN92662.1"/>
    <property type="molecule type" value="Genomic_DNA"/>
</dbReference>
<proteinExistence type="predicted"/>
<evidence type="ECO:0000256" key="12">
    <source>
        <dbReference type="ARBA" id="ARBA00024057"/>
    </source>
</evidence>
<protein>
    <recommendedName>
        <fullName evidence="5">Histone-lysine N-methyltransferase SET9</fullName>
        <ecNumber evidence="12">2.1.1.372</ecNumber>
    </recommendedName>
    <alternativeName>
        <fullName evidence="4">Histone-lysine N-methyltransferase set9</fullName>
    </alternativeName>
    <alternativeName>
        <fullName evidence="13">SET domain protein 9</fullName>
    </alternativeName>
</protein>
<evidence type="ECO:0000256" key="11">
    <source>
        <dbReference type="ARBA" id="ARBA00023242"/>
    </source>
</evidence>
<feature type="compositionally biased region" description="Polar residues" evidence="15">
    <location>
        <begin position="413"/>
        <end position="434"/>
    </location>
</feature>
<evidence type="ECO:0000259" key="16">
    <source>
        <dbReference type="PROSITE" id="PS50280"/>
    </source>
</evidence>
<dbReference type="InterPro" id="IPR025783">
    <property type="entry name" value="Set9_fungi"/>
</dbReference>
<evidence type="ECO:0000256" key="8">
    <source>
        <dbReference type="ARBA" id="ARBA00022679"/>
    </source>
</evidence>
<evidence type="ECO:0000256" key="14">
    <source>
        <dbReference type="ARBA" id="ARBA00048081"/>
    </source>
</evidence>
<keyword evidence="9" id="KW-0949">S-adenosyl-L-methionine</keyword>
<gene>
    <name evidence="17" type="ORF">EN45_028220</name>
</gene>
<keyword evidence="6" id="KW-0158">Chromosome</keyword>
<dbReference type="PANTHER" id="PTHR12977">
    <property type="entry name" value="SUPPRESSOR OF VARIEGATION 4-20-RELATED"/>
    <property type="match status" value="1"/>
</dbReference>
<keyword evidence="10" id="KW-0156">Chromatin regulator</keyword>
<comment type="subcellular location">
    <subcellularLocation>
        <location evidence="3">Chromosome</location>
    </subcellularLocation>
    <subcellularLocation>
        <location evidence="2">Nucleus</location>
    </subcellularLocation>
</comment>
<dbReference type="AlphaFoldDB" id="A0A167XCF4"/>
<dbReference type="Pfam" id="PF00856">
    <property type="entry name" value="SET"/>
    <property type="match status" value="1"/>
</dbReference>
<dbReference type="Gene3D" id="2.170.270.10">
    <property type="entry name" value="SET domain"/>
    <property type="match status" value="1"/>
</dbReference>
<evidence type="ECO:0000256" key="2">
    <source>
        <dbReference type="ARBA" id="ARBA00004123"/>
    </source>
</evidence>
<reference evidence="17" key="1">
    <citation type="journal article" date="2014" name="Genome Announc.">
        <title>Complete sequencing and chromosome-scale genome assembly of the industrial progenitor strain P2niaD18 from the penicillin producer Penicillium chrysogenum.</title>
        <authorList>
            <person name="Specht T."/>
            <person name="Dahlmann T.A."/>
            <person name="Zadra I."/>
            <person name="Kurnsteiner H."/>
            <person name="Kuck U."/>
        </authorList>
    </citation>
    <scope>NUCLEOTIDE SEQUENCE [LARGE SCALE GENOMIC DNA]</scope>
    <source>
        <strain evidence="17">P2niaD18</strain>
    </source>
</reference>
<dbReference type="PROSITE" id="PS51567">
    <property type="entry name" value="SAM_MT43_SUVAR420_1"/>
    <property type="match status" value="1"/>
</dbReference>
<keyword evidence="11" id="KW-0539">Nucleus</keyword>
<comment type="function">
    <text evidence="1">Histone methyltransferase that trimethylates 'Lys-20' of histone H4 to form H4K20me3.</text>
</comment>
<dbReference type="Proteomes" id="UP000076449">
    <property type="component" value="Chromosome I"/>
</dbReference>
<sequence length="677" mass="76368">MPPKRARKSSPAAERRERLTLAKLASYDDVATDALVDHAYFWTTTRKNRTKYSPARGIHDDDVGRILLEDVIVDKDIPKAERKLLELPGLKKYMTNLRSPREKEWFRRHLRKYIQMYLPDCPFEVTTTNRYIITQHEAAICARRFIKKGEEIKHLSGTLVSMTHEEELDLGLTRKDFSIVMSSRRRAPSFFLGPARFANHDCDANGSLTTRGNEGMSVLAMRDIHEGEEITVSYGEDYFGIDNCECLCHTCEIAVRNGWSSHVDTETNSKESSPASEVTATEDTPAENSNVSRKRRRSSDMEEPDSSSTLSCSTPRKRAKFQRQVSKLREEISVSELTGESGSAPPRGSDSTPIQDTVLISNALLAETAPQVSELKKEITERIAVAPPDDSKPPLPVASGAGQPRVARRGDLNGTNGTNSTIPTDCESLSSTADQSHRSSTSTTPTTEDDIEPQIKTEDTTLQPSESKALNGKDHPDASPEGQHITTHPMDIDPEEGLSDLSNSTKLDDDKVVDKPKKRKPRTKRRFIVDSVETESQVARFPGDYTKTPRLLAQKYDRWVECQTCDTWFLQSNSYLTRRECPRCERHSKLYGFQWPSTDKGPDGEERVMDHRTIHRFLSPDAQSRICRRDRGVSFGITPTPELSDTNTPETETSDVTESRRDARATRRRTRELRMTM</sequence>
<dbReference type="GO" id="GO:0005694">
    <property type="term" value="C:chromosome"/>
    <property type="evidence" value="ECO:0007669"/>
    <property type="project" value="UniProtKB-SubCell"/>
</dbReference>
<dbReference type="InterPro" id="IPR041938">
    <property type="entry name" value="Hist-Lys_N-MTase_N"/>
</dbReference>
<dbReference type="InterPro" id="IPR039977">
    <property type="entry name" value="Suv4-20/Set9"/>
</dbReference>
<dbReference type="InterPro" id="IPR046341">
    <property type="entry name" value="SET_dom_sf"/>
</dbReference>
<dbReference type="SMART" id="SM00317">
    <property type="entry name" value="SET"/>
    <property type="match status" value="1"/>
</dbReference>
<evidence type="ECO:0000256" key="13">
    <source>
        <dbReference type="ARBA" id="ARBA00030653"/>
    </source>
</evidence>
<keyword evidence="8 17" id="KW-0808">Transferase</keyword>
<organism evidence="17">
    <name type="scientific">Penicillium chrysogenum</name>
    <name type="common">Penicillium notatum</name>
    <dbReference type="NCBI Taxonomy" id="5076"/>
    <lineage>
        <taxon>Eukaryota</taxon>
        <taxon>Fungi</taxon>
        <taxon>Dikarya</taxon>
        <taxon>Ascomycota</taxon>
        <taxon>Pezizomycotina</taxon>
        <taxon>Eurotiomycetes</taxon>
        <taxon>Eurotiomycetidae</taxon>
        <taxon>Eurotiales</taxon>
        <taxon>Aspergillaceae</taxon>
        <taxon>Penicillium</taxon>
        <taxon>Penicillium chrysogenum species complex</taxon>
    </lineage>
</organism>
<dbReference type="SUPFAM" id="SSF82199">
    <property type="entry name" value="SET domain"/>
    <property type="match status" value="1"/>
</dbReference>
<feature type="compositionally biased region" description="Polar residues" evidence="15">
    <location>
        <begin position="270"/>
        <end position="282"/>
    </location>
</feature>
<evidence type="ECO:0000256" key="7">
    <source>
        <dbReference type="ARBA" id="ARBA00022603"/>
    </source>
</evidence>
<comment type="catalytic activity">
    <reaction evidence="14">
        <text>L-lysyl(20)-[histone H4] + 3 S-adenosyl-L-methionine = N(6),N(6),N(6)-trimethyl-L-lysyl(20)-[histone H4] + 3 S-adenosyl-L-homocysteine + 3 H(+)</text>
        <dbReference type="Rhea" id="RHEA:64456"/>
        <dbReference type="Rhea" id="RHEA-COMP:15554"/>
        <dbReference type="Rhea" id="RHEA-COMP:15998"/>
        <dbReference type="ChEBI" id="CHEBI:15378"/>
        <dbReference type="ChEBI" id="CHEBI:29969"/>
        <dbReference type="ChEBI" id="CHEBI:57856"/>
        <dbReference type="ChEBI" id="CHEBI:59789"/>
        <dbReference type="ChEBI" id="CHEBI:61961"/>
        <dbReference type="EC" id="2.1.1.372"/>
    </reaction>
</comment>
<dbReference type="CDD" id="cd10524">
    <property type="entry name" value="SET_Suv4-20-like"/>
    <property type="match status" value="1"/>
</dbReference>
<feature type="compositionally biased region" description="Polar residues" evidence="15">
    <location>
        <begin position="641"/>
        <end position="656"/>
    </location>
</feature>
<evidence type="ECO:0000256" key="9">
    <source>
        <dbReference type="ARBA" id="ARBA00022691"/>
    </source>
</evidence>
<feature type="region of interest" description="Disordered" evidence="15">
    <location>
        <begin position="381"/>
        <end position="525"/>
    </location>
</feature>
<dbReference type="PROSITE" id="PS50280">
    <property type="entry name" value="SET"/>
    <property type="match status" value="1"/>
</dbReference>
<feature type="domain" description="SET" evidence="16">
    <location>
        <begin position="121"/>
        <end position="235"/>
    </location>
</feature>
<feature type="compositionally biased region" description="Basic and acidic residues" evidence="15">
    <location>
        <begin position="506"/>
        <end position="515"/>
    </location>
</feature>
<feature type="region of interest" description="Disordered" evidence="15">
    <location>
        <begin position="263"/>
        <end position="354"/>
    </location>
</feature>
<evidence type="ECO:0000256" key="3">
    <source>
        <dbReference type="ARBA" id="ARBA00004286"/>
    </source>
</evidence>
<evidence type="ECO:0000256" key="1">
    <source>
        <dbReference type="ARBA" id="ARBA00001984"/>
    </source>
</evidence>
<dbReference type="Gene3D" id="1.10.10.1700">
    <property type="entry name" value="Histone-lysine N-methyltransferase"/>
    <property type="match status" value="1"/>
</dbReference>
<dbReference type="GO" id="GO:0032259">
    <property type="term" value="P:methylation"/>
    <property type="evidence" value="ECO:0007669"/>
    <property type="project" value="UniProtKB-KW"/>
</dbReference>
<evidence type="ECO:0000256" key="15">
    <source>
        <dbReference type="SAM" id="MobiDB-lite"/>
    </source>
</evidence>
<dbReference type="GO" id="GO:0005634">
    <property type="term" value="C:nucleus"/>
    <property type="evidence" value="ECO:0007669"/>
    <property type="project" value="UniProtKB-SubCell"/>
</dbReference>
<dbReference type="InterPro" id="IPR001214">
    <property type="entry name" value="SET_dom"/>
</dbReference>
<feature type="region of interest" description="Disordered" evidence="15">
    <location>
        <begin position="637"/>
        <end position="677"/>
    </location>
</feature>
<feature type="compositionally biased region" description="Basic residues" evidence="15">
    <location>
        <begin position="516"/>
        <end position="525"/>
    </location>
</feature>
<evidence type="ECO:0000256" key="4">
    <source>
        <dbReference type="ARBA" id="ARBA00014232"/>
    </source>
</evidence>
<dbReference type="GO" id="GO:0140943">
    <property type="term" value="F:histone H4K20 trimethyltransferase activity"/>
    <property type="evidence" value="ECO:0007669"/>
    <property type="project" value="UniProtKB-EC"/>
</dbReference>
<evidence type="ECO:0000256" key="6">
    <source>
        <dbReference type="ARBA" id="ARBA00022454"/>
    </source>
</evidence>
<name>A0A167XCF4_PENCH</name>
<dbReference type="EC" id="2.1.1.372" evidence="12"/>
<evidence type="ECO:0000256" key="5">
    <source>
        <dbReference type="ARBA" id="ARBA00015413"/>
    </source>
</evidence>
<accession>A0A167XCF4</accession>
<evidence type="ECO:0000256" key="10">
    <source>
        <dbReference type="ARBA" id="ARBA00022853"/>
    </source>
</evidence>
<keyword evidence="7 17" id="KW-0489">Methyltransferase</keyword>
<evidence type="ECO:0000313" key="17">
    <source>
        <dbReference type="EMBL" id="KZN92662.1"/>
    </source>
</evidence>
<dbReference type="PANTHER" id="PTHR12977:SF4">
    <property type="entry name" value="HISTONE-LYSINE N-METHYLTRANSFERASE KMT5B"/>
    <property type="match status" value="1"/>
</dbReference>